<dbReference type="GO" id="GO:0008483">
    <property type="term" value="F:transaminase activity"/>
    <property type="evidence" value="ECO:0007669"/>
    <property type="project" value="UniProtKB-KW"/>
</dbReference>
<keyword evidence="2" id="KW-0663">Pyridoxal phosphate</keyword>
<dbReference type="AlphaFoldDB" id="A0A6B0YQ67"/>
<accession>A0A6B0YQ67</accession>
<dbReference type="InterPro" id="IPR000192">
    <property type="entry name" value="Aminotrans_V_dom"/>
</dbReference>
<dbReference type="PANTHER" id="PTHR32328">
    <property type="entry name" value="L-SERYL-TRNA(SEC) SELENIUM TRANSFERASE"/>
    <property type="match status" value="1"/>
</dbReference>
<dbReference type="PANTHER" id="PTHR32328:SF0">
    <property type="entry name" value="L-SERYL-TRNA(SEC) SELENIUM TRANSFERASE"/>
    <property type="match status" value="1"/>
</dbReference>
<dbReference type="InterPro" id="IPR015421">
    <property type="entry name" value="PyrdxlP-dep_Trfase_major"/>
</dbReference>
<dbReference type="InterPro" id="IPR015424">
    <property type="entry name" value="PyrdxlP-dep_Trfase"/>
</dbReference>
<dbReference type="Pfam" id="PF00266">
    <property type="entry name" value="Aminotran_5"/>
    <property type="match status" value="1"/>
</dbReference>
<dbReference type="GO" id="GO:0004125">
    <property type="term" value="F:L-seryl-tRNA(Sec) selenium transferase activity"/>
    <property type="evidence" value="ECO:0007669"/>
    <property type="project" value="TreeGrafter"/>
</dbReference>
<protein>
    <submittedName>
        <fullName evidence="4">Aminotransferase class V-fold PLP-dependent enzyme</fullName>
    </submittedName>
</protein>
<name>A0A6B0YQ67_9CHLR</name>
<gene>
    <name evidence="4" type="ORF">F4Y42_00565</name>
</gene>
<organism evidence="4">
    <name type="scientific">Caldilineaceae bacterium SB0664_bin_27</name>
    <dbReference type="NCBI Taxonomy" id="2605260"/>
    <lineage>
        <taxon>Bacteria</taxon>
        <taxon>Bacillati</taxon>
        <taxon>Chloroflexota</taxon>
        <taxon>Caldilineae</taxon>
        <taxon>Caldilineales</taxon>
        <taxon>Caldilineaceae</taxon>
    </lineage>
</organism>
<sequence length="370" mass="39844">MPSYEELDITPTINANATLTRLGGSIMPPEVLEAMMEAAKSFIDLPELQRRVGNRIALLTQNEACYVSSGAAGGIVVAIAACVTGNEKWAIEQLPDLTGLKNEVIVHKSQRNGYDHAVRQVGVKLIEIGWPGEAEVWHLERAINEKTAAVIWFEGALGSPGDIPLEKVIDTAHAHGVPVLVDAAAQLPPIENLWKFTQMGADGAIFSGGKDLRGPQSSGLVLGKQWLIDACALNGPPHHNIGRPMKVGKEEMVGVLAAVERYLSLDHEARASQMEEIVAGWCSELNRLDGVTATRSFPSEANQPMPRTRVQIDASVVGRTHSEILQGMRDGTPSVNAASGPDETIMLNPQTLEEGEEEIVLARLVEEIQG</sequence>
<evidence type="ECO:0000256" key="2">
    <source>
        <dbReference type="ARBA" id="ARBA00022898"/>
    </source>
</evidence>
<reference evidence="4" key="1">
    <citation type="submission" date="2019-09" db="EMBL/GenBank/DDBJ databases">
        <title>Characterisation of the sponge microbiome using genome-centric metagenomics.</title>
        <authorList>
            <person name="Engelberts J.P."/>
            <person name="Robbins S.J."/>
            <person name="De Goeij J.M."/>
            <person name="Aranda M."/>
            <person name="Bell S.C."/>
            <person name="Webster N.S."/>
        </authorList>
    </citation>
    <scope>NUCLEOTIDE SEQUENCE</scope>
    <source>
        <strain evidence="4">SB0664_bin_27</strain>
    </source>
</reference>
<comment type="caution">
    <text evidence="4">The sequence shown here is derived from an EMBL/GenBank/DDBJ whole genome shotgun (WGS) entry which is preliminary data.</text>
</comment>
<comment type="cofactor">
    <cofactor evidence="1">
        <name>pyridoxal 5'-phosphate</name>
        <dbReference type="ChEBI" id="CHEBI:597326"/>
    </cofactor>
</comment>
<dbReference type="SUPFAM" id="SSF53383">
    <property type="entry name" value="PLP-dependent transferases"/>
    <property type="match status" value="1"/>
</dbReference>
<keyword evidence="4" id="KW-0032">Aminotransferase</keyword>
<dbReference type="EMBL" id="VXRG01000004">
    <property type="protein sequence ID" value="MXY91922.1"/>
    <property type="molecule type" value="Genomic_DNA"/>
</dbReference>
<evidence type="ECO:0000313" key="4">
    <source>
        <dbReference type="EMBL" id="MXY91922.1"/>
    </source>
</evidence>
<proteinExistence type="predicted"/>
<evidence type="ECO:0000259" key="3">
    <source>
        <dbReference type="Pfam" id="PF00266"/>
    </source>
</evidence>
<keyword evidence="4" id="KW-0808">Transferase</keyword>
<dbReference type="Gene3D" id="3.40.640.10">
    <property type="entry name" value="Type I PLP-dependent aspartate aminotransferase-like (Major domain)"/>
    <property type="match status" value="1"/>
</dbReference>
<feature type="domain" description="Aminotransferase class V" evidence="3">
    <location>
        <begin position="107"/>
        <end position="229"/>
    </location>
</feature>
<evidence type="ECO:0000256" key="1">
    <source>
        <dbReference type="ARBA" id="ARBA00001933"/>
    </source>
</evidence>